<dbReference type="PROSITE" id="PS51186">
    <property type="entry name" value="GNAT"/>
    <property type="match status" value="1"/>
</dbReference>
<dbReference type="EMBL" id="JAPDFL010000001">
    <property type="protein sequence ID" value="MCW1932437.1"/>
    <property type="molecule type" value="Genomic_DNA"/>
</dbReference>
<sequence length="231" mass="25940">MTDLSDWTPPQLPSRTAISGRYVTLEPLGREHAADLFDAYAEDSSGAMWDYLPSGPHKDLAAYTAWLDTARLGWDPLHYAIRMADGRLGGTLSLMRIDPRAGSAEAGWLTFAPRLQRTREATEAVYRLMEWSFEAGYRRFEWKCHAANMPSRRAAQRYGMSFEGVFRQAGVVKGGNRDTAWYAAIDLEWPALKVAFETWLDPANFDAGGQQRHRLADLTRSVLAARDPLVA</sequence>
<organism evidence="2 3">
    <name type="scientific">Pararhodobacter zhoushanensis</name>
    <dbReference type="NCBI Taxonomy" id="2479545"/>
    <lineage>
        <taxon>Bacteria</taxon>
        <taxon>Pseudomonadati</taxon>
        <taxon>Pseudomonadota</taxon>
        <taxon>Alphaproteobacteria</taxon>
        <taxon>Rhodobacterales</taxon>
        <taxon>Paracoccaceae</taxon>
        <taxon>Pararhodobacter</taxon>
    </lineage>
</organism>
<keyword evidence="3" id="KW-1185">Reference proteome</keyword>
<dbReference type="InterPro" id="IPR000182">
    <property type="entry name" value="GNAT_dom"/>
</dbReference>
<evidence type="ECO:0000313" key="2">
    <source>
        <dbReference type="EMBL" id="MCW1932437.1"/>
    </source>
</evidence>
<evidence type="ECO:0000259" key="1">
    <source>
        <dbReference type="PROSITE" id="PS51186"/>
    </source>
</evidence>
<dbReference type="RefSeq" id="WP_264505437.1">
    <property type="nucleotide sequence ID" value="NZ_JAPDFL010000001.1"/>
</dbReference>
<dbReference type="InterPro" id="IPR051908">
    <property type="entry name" value="Ribosomal_N-acetyltransferase"/>
</dbReference>
<dbReference type="InterPro" id="IPR016181">
    <property type="entry name" value="Acyl_CoA_acyltransferase"/>
</dbReference>
<accession>A0ABT3GY43</accession>
<feature type="domain" description="N-acetyltransferase" evidence="1">
    <location>
        <begin position="23"/>
        <end position="188"/>
    </location>
</feature>
<name>A0ABT3GY43_9RHOB</name>
<gene>
    <name evidence="2" type="ORF">OKW52_09255</name>
</gene>
<dbReference type="SUPFAM" id="SSF55729">
    <property type="entry name" value="Acyl-CoA N-acyltransferases (Nat)"/>
    <property type="match status" value="1"/>
</dbReference>
<dbReference type="PANTHER" id="PTHR43441">
    <property type="entry name" value="RIBOSOMAL-PROTEIN-SERINE ACETYLTRANSFERASE"/>
    <property type="match status" value="1"/>
</dbReference>
<proteinExistence type="predicted"/>
<dbReference type="Proteomes" id="UP001208938">
    <property type="component" value="Unassembled WGS sequence"/>
</dbReference>
<dbReference type="Pfam" id="PF13302">
    <property type="entry name" value="Acetyltransf_3"/>
    <property type="match status" value="1"/>
</dbReference>
<evidence type="ECO:0000313" key="3">
    <source>
        <dbReference type="Proteomes" id="UP001208938"/>
    </source>
</evidence>
<dbReference type="PANTHER" id="PTHR43441:SF2">
    <property type="entry name" value="FAMILY ACETYLTRANSFERASE, PUTATIVE (AFU_ORTHOLOGUE AFUA_7G00850)-RELATED"/>
    <property type="match status" value="1"/>
</dbReference>
<dbReference type="Gene3D" id="3.40.630.30">
    <property type="match status" value="1"/>
</dbReference>
<reference evidence="2 3" key="1">
    <citation type="submission" date="2022-10" db="EMBL/GenBank/DDBJ databases">
        <title>Pararhodobacter sp. nov., isolated from marine algae.</title>
        <authorList>
            <person name="Choi B.J."/>
            <person name="Kim J.M."/>
            <person name="Lee J.K."/>
            <person name="Choi D.G."/>
            <person name="Jeon C.O."/>
        </authorList>
    </citation>
    <scope>NUCLEOTIDE SEQUENCE [LARGE SCALE GENOMIC DNA]</scope>
    <source>
        <strain evidence="2 3">ZQ420</strain>
    </source>
</reference>
<comment type="caution">
    <text evidence="2">The sequence shown here is derived from an EMBL/GenBank/DDBJ whole genome shotgun (WGS) entry which is preliminary data.</text>
</comment>
<protein>
    <submittedName>
        <fullName evidence="2">GNAT family N-acetyltransferase</fullName>
    </submittedName>
</protein>